<accession>A0A9W9RK29</accession>
<dbReference type="EMBL" id="JAPZBT010000004">
    <property type="protein sequence ID" value="KAJ5360319.1"/>
    <property type="molecule type" value="Genomic_DNA"/>
</dbReference>
<dbReference type="PANTHER" id="PTHR36206">
    <property type="entry name" value="ASPERCRYPTIN BIOSYNTHESIS CLUSTER-SPECIFIC TRANSCRIPTION REGULATOR ATNN-RELATED"/>
    <property type="match status" value="1"/>
</dbReference>
<reference evidence="7" key="1">
    <citation type="submission" date="2022-12" db="EMBL/GenBank/DDBJ databases">
        <authorList>
            <person name="Petersen C."/>
        </authorList>
    </citation>
    <scope>NUCLEOTIDE SEQUENCE</scope>
    <source>
        <strain evidence="7">IBT 3081</strain>
    </source>
</reference>
<dbReference type="InterPro" id="IPR021858">
    <property type="entry name" value="Fun_TF"/>
</dbReference>
<keyword evidence="6" id="KW-0539">Nucleus</keyword>
<dbReference type="GeneID" id="81466416"/>
<keyword evidence="4" id="KW-0238">DNA-binding</keyword>
<dbReference type="PANTHER" id="PTHR36206:SF12">
    <property type="entry name" value="ASPERCRYPTIN BIOSYNTHESIS CLUSTER-SPECIFIC TRANSCRIPTION REGULATOR ATNN-RELATED"/>
    <property type="match status" value="1"/>
</dbReference>
<evidence type="ECO:0000313" key="8">
    <source>
        <dbReference type="Proteomes" id="UP001147752"/>
    </source>
</evidence>
<gene>
    <name evidence="7" type="ORF">N7517_009510</name>
</gene>
<comment type="caution">
    <text evidence="7">The sequence shown here is derived from an EMBL/GenBank/DDBJ whole genome shotgun (WGS) entry which is preliminary data.</text>
</comment>
<keyword evidence="3" id="KW-0805">Transcription regulation</keyword>
<keyword evidence="5" id="KW-0804">Transcription</keyword>
<dbReference type="Pfam" id="PF11951">
    <property type="entry name" value="Fungal_trans_2"/>
    <property type="match status" value="1"/>
</dbReference>
<proteinExistence type="predicted"/>
<dbReference type="RefSeq" id="XP_056575805.1">
    <property type="nucleotide sequence ID" value="XM_056727233.1"/>
</dbReference>
<evidence type="ECO:0000256" key="6">
    <source>
        <dbReference type="ARBA" id="ARBA00023242"/>
    </source>
</evidence>
<sequence>MHGDEQSKRKIRSEHSNSRLGCITCKQCNGYLQIIDKRTREWRDSEASGLANDQKKTALQSRRGLTVARSVAAVPIPLGTAYQADLTWGERWHLDFYRKRTAVRCSQYFQNSFWDGLVLQICEQHPAVRHAAIAISAHHYQLERAQLSRDENRESLLALHHSTQAITCLRESLARELLSRDKSSRTHKQVVLITCIILTTLALFQGDLSASRYHLVSGYKLFKEWDVHKDEGSTGLALRQLFAQIHVHWSICNYPELFAEDPELFHDKHWVSPNTTVAPPKIVTPPSSGIEQMHRVEQFVVVVTGLILEASPCGYNIKSASSIGRGAAVALSKLRLWRSRLMSSLIEADSLAPDDCDALKLIALWGGIIDIKLAVASSHKPNEMVYDDYLDRFQRIIKLAHAVAGSGSNDVPLSLFVYRASVLPALLWSGAKCRDWLVRRDICSLLDEWTGKDYWVSATTLSLKRLVDMESKGIKQGNIIPEAARADFIDVKIRPEESKVELRYHRPRYMLHLENDCVRWESESIYY</sequence>
<keyword evidence="8" id="KW-1185">Reference proteome</keyword>
<dbReference type="OrthoDB" id="2593732at2759"/>
<organism evidence="7 8">
    <name type="scientific">Penicillium concentricum</name>
    <dbReference type="NCBI Taxonomy" id="293559"/>
    <lineage>
        <taxon>Eukaryota</taxon>
        <taxon>Fungi</taxon>
        <taxon>Dikarya</taxon>
        <taxon>Ascomycota</taxon>
        <taxon>Pezizomycotina</taxon>
        <taxon>Eurotiomycetes</taxon>
        <taxon>Eurotiomycetidae</taxon>
        <taxon>Eurotiales</taxon>
        <taxon>Aspergillaceae</taxon>
        <taxon>Penicillium</taxon>
    </lineage>
</organism>
<evidence type="ECO:0000256" key="4">
    <source>
        <dbReference type="ARBA" id="ARBA00023125"/>
    </source>
</evidence>
<evidence type="ECO:0000256" key="2">
    <source>
        <dbReference type="ARBA" id="ARBA00022833"/>
    </source>
</evidence>
<evidence type="ECO:0000256" key="5">
    <source>
        <dbReference type="ARBA" id="ARBA00023163"/>
    </source>
</evidence>
<dbReference type="Proteomes" id="UP001147752">
    <property type="component" value="Unassembled WGS sequence"/>
</dbReference>
<dbReference type="InterPro" id="IPR052360">
    <property type="entry name" value="Transcr_Regulatory_Proteins"/>
</dbReference>
<dbReference type="AlphaFoldDB" id="A0A9W9RK29"/>
<dbReference type="GO" id="GO:0003677">
    <property type="term" value="F:DNA binding"/>
    <property type="evidence" value="ECO:0007669"/>
    <property type="project" value="UniProtKB-KW"/>
</dbReference>
<evidence type="ECO:0000256" key="3">
    <source>
        <dbReference type="ARBA" id="ARBA00023015"/>
    </source>
</evidence>
<evidence type="ECO:0008006" key="9">
    <source>
        <dbReference type="Google" id="ProtNLM"/>
    </source>
</evidence>
<dbReference type="GO" id="GO:0046872">
    <property type="term" value="F:metal ion binding"/>
    <property type="evidence" value="ECO:0007669"/>
    <property type="project" value="UniProtKB-KW"/>
</dbReference>
<evidence type="ECO:0000313" key="7">
    <source>
        <dbReference type="EMBL" id="KAJ5360319.1"/>
    </source>
</evidence>
<keyword evidence="2" id="KW-0862">Zinc</keyword>
<reference evidence="7" key="2">
    <citation type="journal article" date="2023" name="IMA Fungus">
        <title>Comparative genomic study of the Penicillium genus elucidates a diverse pangenome and 15 lateral gene transfer events.</title>
        <authorList>
            <person name="Petersen C."/>
            <person name="Sorensen T."/>
            <person name="Nielsen M.R."/>
            <person name="Sondergaard T.E."/>
            <person name="Sorensen J.L."/>
            <person name="Fitzpatrick D.A."/>
            <person name="Frisvad J.C."/>
            <person name="Nielsen K.L."/>
        </authorList>
    </citation>
    <scope>NUCLEOTIDE SEQUENCE</scope>
    <source>
        <strain evidence="7">IBT 3081</strain>
    </source>
</reference>
<evidence type="ECO:0000256" key="1">
    <source>
        <dbReference type="ARBA" id="ARBA00022723"/>
    </source>
</evidence>
<name>A0A9W9RK29_9EURO</name>
<protein>
    <recommendedName>
        <fullName evidence="9">Transcription factor domain-containing protein</fullName>
    </recommendedName>
</protein>
<keyword evidence="1" id="KW-0479">Metal-binding</keyword>